<dbReference type="AlphaFoldDB" id="A0A1S2N3S1"/>
<dbReference type="EMBL" id="JRYB01000001">
    <property type="protein sequence ID" value="OIJ39735.1"/>
    <property type="molecule type" value="Genomic_DNA"/>
</dbReference>
<dbReference type="Proteomes" id="UP000180246">
    <property type="component" value="Unassembled WGS sequence"/>
</dbReference>
<accession>A0A1S2N3S1</accession>
<evidence type="ECO:0000313" key="2">
    <source>
        <dbReference type="EMBL" id="OIJ39735.1"/>
    </source>
</evidence>
<sequence length="460" mass="52125">MRDLFPGYYRFSPQDTESFWSEACFVFDTNVLLEPYALPEQAREEFLVVLEKIAQRIWIPYQVALEFHRNRFSKISAASKNIADLKKTALSNSNEIISRVNAMQFEKWNTGIDDLPKILEQLQSAHAQLDVALEAAKRKLPQVSLDDPIALRLSKLLTGNVGPPPPNQTALDELCTGSADRYTSSIPPGFSDQKKGEAYFDRGLRYEAKHGDLIIWRQIIQHVKDKQLRNIIFVTADVKEDWWISEKSGQRLGPHPALIEEFLRETAARRFWIYTPDQFLEHARKQFAVAVADQTLEQVKQSTLETSSLYQLTLVSKRSRSIGVHQGKSSFNQLDFSDLQIVREWVQHRHPSSMLTAGLGVDIAVEDGGEITAIYQIIKVKQLALTAAKIAATELFDDISQYILVVLEGVALADFAFGDNQDLFTRLLEIMHKQKIQSTVFLDVSNGAVNVVDEFSVRSL</sequence>
<organism evidence="2 3">
    <name type="scientific">Massilia timonae</name>
    <dbReference type="NCBI Taxonomy" id="47229"/>
    <lineage>
        <taxon>Bacteria</taxon>
        <taxon>Pseudomonadati</taxon>
        <taxon>Pseudomonadota</taxon>
        <taxon>Betaproteobacteria</taxon>
        <taxon>Burkholderiales</taxon>
        <taxon>Oxalobacteraceae</taxon>
        <taxon>Telluria group</taxon>
        <taxon>Massilia</taxon>
    </lineage>
</organism>
<comment type="caution">
    <text evidence="2">The sequence shown here is derived from an EMBL/GenBank/DDBJ whole genome shotgun (WGS) entry which is preliminary data.</text>
</comment>
<protein>
    <recommendedName>
        <fullName evidence="1">PIN like domain-containing protein</fullName>
    </recommendedName>
</protein>
<name>A0A1S2N3S1_9BURK</name>
<proteinExistence type="predicted"/>
<dbReference type="RefSeq" id="WP_143054566.1">
    <property type="nucleotide sequence ID" value="NZ_JRYB01000001.1"/>
</dbReference>
<feature type="domain" description="PIN like" evidence="1">
    <location>
        <begin position="25"/>
        <end position="257"/>
    </location>
</feature>
<evidence type="ECO:0000259" key="1">
    <source>
        <dbReference type="Pfam" id="PF18476"/>
    </source>
</evidence>
<reference evidence="2 3" key="1">
    <citation type="submission" date="2014-10" db="EMBL/GenBank/DDBJ databases">
        <authorList>
            <person name="Seo M.-J."/>
            <person name="Seok Y.J."/>
            <person name="Cha I.-T."/>
        </authorList>
    </citation>
    <scope>NUCLEOTIDE SEQUENCE [LARGE SCALE GENOMIC DNA]</scope>
    <source>
        <strain evidence="2 3">NEU</strain>
    </source>
</reference>
<dbReference type="Pfam" id="PF18476">
    <property type="entry name" value="PIN_8"/>
    <property type="match status" value="1"/>
</dbReference>
<gene>
    <name evidence="2" type="ORF">LO55_3849</name>
</gene>
<dbReference type="InterPro" id="IPR041578">
    <property type="entry name" value="PIN_8"/>
</dbReference>
<evidence type="ECO:0000313" key="3">
    <source>
        <dbReference type="Proteomes" id="UP000180246"/>
    </source>
</evidence>